<protein>
    <submittedName>
        <fullName evidence="2">Uncharacterized protein</fullName>
    </submittedName>
</protein>
<dbReference type="EnsemblPlants" id="PGSC0003DMT400093729">
    <property type="protein sequence ID" value="PGSC0003DMT400093729"/>
    <property type="gene ID" value="PGSC0003DMG400043300"/>
</dbReference>
<dbReference type="Proteomes" id="UP000011115">
    <property type="component" value="Unassembled WGS sequence"/>
</dbReference>
<evidence type="ECO:0000313" key="2">
    <source>
        <dbReference type="EnsemblPlants" id="PGSC0003DMT400093729"/>
    </source>
</evidence>
<reference evidence="3" key="1">
    <citation type="journal article" date="2011" name="Nature">
        <title>Genome sequence and analysis of the tuber crop potato.</title>
        <authorList>
            <consortium name="The Potato Genome Sequencing Consortium"/>
        </authorList>
    </citation>
    <scope>NUCLEOTIDE SEQUENCE [LARGE SCALE GENOMIC DNA]</scope>
    <source>
        <strain evidence="3">cv. DM1-3 516 R44</strain>
    </source>
</reference>
<dbReference type="Gramene" id="PGSC0003DMT400093729">
    <property type="protein sequence ID" value="PGSC0003DMT400093729"/>
    <property type="gene ID" value="PGSC0003DMG400043300"/>
</dbReference>
<evidence type="ECO:0000256" key="1">
    <source>
        <dbReference type="SAM" id="MobiDB-lite"/>
    </source>
</evidence>
<evidence type="ECO:0000313" key="3">
    <source>
        <dbReference type="Proteomes" id="UP000011115"/>
    </source>
</evidence>
<dbReference type="AlphaFoldDB" id="M1DSK6"/>
<feature type="region of interest" description="Disordered" evidence="1">
    <location>
        <begin position="90"/>
        <end position="119"/>
    </location>
</feature>
<reference evidence="2" key="2">
    <citation type="submission" date="2015-06" db="UniProtKB">
        <authorList>
            <consortium name="EnsemblPlants"/>
        </authorList>
    </citation>
    <scope>IDENTIFICATION</scope>
    <source>
        <strain evidence="2">DM1-3 516 R44</strain>
    </source>
</reference>
<organism evidence="2 3">
    <name type="scientific">Solanum tuberosum</name>
    <name type="common">Potato</name>
    <dbReference type="NCBI Taxonomy" id="4113"/>
    <lineage>
        <taxon>Eukaryota</taxon>
        <taxon>Viridiplantae</taxon>
        <taxon>Streptophyta</taxon>
        <taxon>Embryophyta</taxon>
        <taxon>Tracheophyta</taxon>
        <taxon>Spermatophyta</taxon>
        <taxon>Magnoliopsida</taxon>
        <taxon>eudicotyledons</taxon>
        <taxon>Gunneridae</taxon>
        <taxon>Pentapetalae</taxon>
        <taxon>asterids</taxon>
        <taxon>lamiids</taxon>
        <taxon>Solanales</taxon>
        <taxon>Solanaceae</taxon>
        <taxon>Solanoideae</taxon>
        <taxon>Solaneae</taxon>
        <taxon>Solanum</taxon>
    </lineage>
</organism>
<proteinExistence type="predicted"/>
<dbReference type="HOGENOM" id="CLU_029307_7_2_1"/>
<accession>M1DSK6</accession>
<dbReference type="InParanoid" id="M1DSK6"/>
<sequence length="119" mass="12786">MTESKVAERITLAQEKFKGIAINEDAATSKGKATKLPTTTGKGKGKRPNSARKTVTLDPYIPSWARGFCKVVHVFMADSDSTNLVEFGTIVPPEVTPGTDAQDQDEASGNEAQTDRETT</sequence>
<keyword evidence="3" id="KW-1185">Reference proteome</keyword>
<dbReference type="PaxDb" id="4113-PGSC0003DMT400093729"/>
<name>M1DSK6_SOLTU</name>
<feature type="compositionally biased region" description="Low complexity" evidence="1">
    <location>
        <begin position="30"/>
        <end position="41"/>
    </location>
</feature>
<feature type="region of interest" description="Disordered" evidence="1">
    <location>
        <begin position="23"/>
        <end position="52"/>
    </location>
</feature>